<evidence type="ECO:0000313" key="10">
    <source>
        <dbReference type="Proteomes" id="UP000001997"/>
    </source>
</evidence>
<dbReference type="STRING" id="294746.A5DIR6"/>
<organism evidence="9 10">
    <name type="scientific">Meyerozyma guilliermondii (strain ATCC 6260 / CBS 566 / DSM 6381 / JCM 1539 / NBRC 10279 / NRRL Y-324)</name>
    <name type="common">Yeast</name>
    <name type="synonym">Candida guilliermondii</name>
    <dbReference type="NCBI Taxonomy" id="294746"/>
    <lineage>
        <taxon>Eukaryota</taxon>
        <taxon>Fungi</taxon>
        <taxon>Dikarya</taxon>
        <taxon>Ascomycota</taxon>
        <taxon>Saccharomycotina</taxon>
        <taxon>Pichiomycetes</taxon>
        <taxon>Debaryomycetaceae</taxon>
        <taxon>Meyerozyma</taxon>
    </lineage>
</organism>
<dbReference type="PROSITE" id="PS00463">
    <property type="entry name" value="ZN2_CY6_FUNGAL_1"/>
    <property type="match status" value="1"/>
</dbReference>
<evidence type="ECO:0000256" key="1">
    <source>
        <dbReference type="ARBA" id="ARBA00022723"/>
    </source>
</evidence>
<evidence type="ECO:0000256" key="7">
    <source>
        <dbReference type="SAM" id="MobiDB-lite"/>
    </source>
</evidence>
<evidence type="ECO:0000256" key="4">
    <source>
        <dbReference type="ARBA" id="ARBA00023125"/>
    </source>
</evidence>
<dbReference type="SMART" id="SM00066">
    <property type="entry name" value="GAL4"/>
    <property type="match status" value="1"/>
</dbReference>
<evidence type="ECO:0000256" key="5">
    <source>
        <dbReference type="ARBA" id="ARBA00023163"/>
    </source>
</evidence>
<dbReference type="Proteomes" id="UP000001997">
    <property type="component" value="Unassembled WGS sequence"/>
</dbReference>
<dbReference type="VEuPathDB" id="FungiDB:PGUG_03167"/>
<protein>
    <recommendedName>
        <fullName evidence="8">Zn(2)-C6 fungal-type domain-containing protein</fullName>
    </recommendedName>
</protein>
<dbReference type="HOGENOM" id="CLU_360961_0_0_1"/>
<dbReference type="Pfam" id="PF00172">
    <property type="entry name" value="Zn_clus"/>
    <property type="match status" value="1"/>
</dbReference>
<feature type="compositionally biased region" description="Polar residues" evidence="7">
    <location>
        <begin position="86"/>
        <end position="106"/>
    </location>
</feature>
<dbReference type="InterPro" id="IPR007219">
    <property type="entry name" value="XnlR_reg_dom"/>
</dbReference>
<dbReference type="CDD" id="cd00067">
    <property type="entry name" value="GAL4"/>
    <property type="match status" value="1"/>
</dbReference>
<dbReference type="GO" id="GO:0000981">
    <property type="term" value="F:DNA-binding transcription factor activity, RNA polymerase II-specific"/>
    <property type="evidence" value="ECO:0007669"/>
    <property type="project" value="InterPro"/>
</dbReference>
<dbReference type="Pfam" id="PF04082">
    <property type="entry name" value="Fungal_trans"/>
    <property type="match status" value="1"/>
</dbReference>
<evidence type="ECO:0000256" key="6">
    <source>
        <dbReference type="ARBA" id="ARBA00023242"/>
    </source>
</evidence>
<dbReference type="AlphaFoldDB" id="A5DIR6"/>
<keyword evidence="6" id="KW-0539">Nucleus</keyword>
<feature type="region of interest" description="Disordered" evidence="7">
    <location>
        <begin position="86"/>
        <end position="121"/>
    </location>
</feature>
<feature type="domain" description="Zn(2)-C6 fungal-type" evidence="8">
    <location>
        <begin position="16"/>
        <end position="47"/>
    </location>
</feature>
<evidence type="ECO:0000256" key="3">
    <source>
        <dbReference type="ARBA" id="ARBA00023015"/>
    </source>
</evidence>
<dbReference type="OMA" id="WRRLWYI"/>
<dbReference type="PROSITE" id="PS50048">
    <property type="entry name" value="ZN2_CY6_FUNGAL_2"/>
    <property type="match status" value="1"/>
</dbReference>
<keyword evidence="3" id="KW-0805">Transcription regulation</keyword>
<dbReference type="GO" id="GO:0003677">
    <property type="term" value="F:DNA binding"/>
    <property type="evidence" value="ECO:0007669"/>
    <property type="project" value="UniProtKB-KW"/>
</dbReference>
<dbReference type="OrthoDB" id="5121955at2759"/>
<dbReference type="GO" id="GO:0006351">
    <property type="term" value="P:DNA-templated transcription"/>
    <property type="evidence" value="ECO:0007669"/>
    <property type="project" value="InterPro"/>
</dbReference>
<dbReference type="RefSeq" id="XP_001485438.2">
    <property type="nucleotide sequence ID" value="XM_001485388.1"/>
</dbReference>
<dbReference type="eggNOG" id="ENOG502QV53">
    <property type="taxonomic scope" value="Eukaryota"/>
</dbReference>
<dbReference type="InterPro" id="IPR001138">
    <property type="entry name" value="Zn2Cys6_DnaBD"/>
</dbReference>
<keyword evidence="1" id="KW-0479">Metal-binding</keyword>
<evidence type="ECO:0000256" key="2">
    <source>
        <dbReference type="ARBA" id="ARBA00022833"/>
    </source>
</evidence>
<dbReference type="InterPro" id="IPR052073">
    <property type="entry name" value="Amide_Lactam_Regulators"/>
</dbReference>
<dbReference type="SUPFAM" id="SSF57701">
    <property type="entry name" value="Zn2/Cys6 DNA-binding domain"/>
    <property type="match status" value="1"/>
</dbReference>
<dbReference type="PANTHER" id="PTHR47171">
    <property type="entry name" value="FARA-RELATED"/>
    <property type="match status" value="1"/>
</dbReference>
<keyword evidence="2" id="KW-0862">Zinc</keyword>
<name>A5DIR6_PICGU</name>
<gene>
    <name evidence="9" type="ORF">PGUG_03167</name>
</gene>
<evidence type="ECO:0000259" key="8">
    <source>
        <dbReference type="PROSITE" id="PS50048"/>
    </source>
</evidence>
<dbReference type="GeneID" id="5127257"/>
<keyword evidence="5" id="KW-0804">Transcription</keyword>
<dbReference type="KEGG" id="pgu:PGUG_03167"/>
<proteinExistence type="predicted"/>
<dbReference type="InParanoid" id="A5DIR6"/>
<dbReference type="EMBL" id="CH408157">
    <property type="protein sequence ID" value="EDK39069.2"/>
    <property type="molecule type" value="Genomic_DNA"/>
</dbReference>
<dbReference type="Gene3D" id="4.10.240.10">
    <property type="entry name" value="Zn(2)-C6 fungal-type DNA-binding domain"/>
    <property type="match status" value="1"/>
</dbReference>
<accession>A5DIR6</accession>
<dbReference type="GO" id="GO:0008270">
    <property type="term" value="F:zinc ion binding"/>
    <property type="evidence" value="ECO:0007669"/>
    <property type="project" value="InterPro"/>
</dbReference>
<reference evidence="9 10" key="1">
    <citation type="journal article" date="2009" name="Nature">
        <title>Evolution of pathogenicity and sexual reproduction in eight Candida genomes.</title>
        <authorList>
            <person name="Butler G."/>
            <person name="Rasmussen M.D."/>
            <person name="Lin M.F."/>
            <person name="Santos M.A."/>
            <person name="Sakthikumar S."/>
            <person name="Munro C.A."/>
            <person name="Rheinbay E."/>
            <person name="Grabherr M."/>
            <person name="Forche A."/>
            <person name="Reedy J.L."/>
            <person name="Agrafioti I."/>
            <person name="Arnaud M.B."/>
            <person name="Bates S."/>
            <person name="Brown A.J."/>
            <person name="Brunke S."/>
            <person name="Costanzo M.C."/>
            <person name="Fitzpatrick D.A."/>
            <person name="de Groot P.W."/>
            <person name="Harris D."/>
            <person name="Hoyer L.L."/>
            <person name="Hube B."/>
            <person name="Klis F.M."/>
            <person name="Kodira C."/>
            <person name="Lennard N."/>
            <person name="Logue M.E."/>
            <person name="Martin R."/>
            <person name="Neiman A.M."/>
            <person name="Nikolaou E."/>
            <person name="Quail M.A."/>
            <person name="Quinn J."/>
            <person name="Santos M.C."/>
            <person name="Schmitzberger F.F."/>
            <person name="Sherlock G."/>
            <person name="Shah P."/>
            <person name="Silverstein K.A."/>
            <person name="Skrzypek M.S."/>
            <person name="Soll D."/>
            <person name="Staggs R."/>
            <person name="Stansfield I."/>
            <person name="Stumpf M.P."/>
            <person name="Sudbery P.E."/>
            <person name="Srikantha T."/>
            <person name="Zeng Q."/>
            <person name="Berman J."/>
            <person name="Berriman M."/>
            <person name="Heitman J."/>
            <person name="Gow N.A."/>
            <person name="Lorenz M.C."/>
            <person name="Birren B.W."/>
            <person name="Kellis M."/>
            <person name="Cuomo C.A."/>
        </authorList>
    </citation>
    <scope>NUCLEOTIDE SEQUENCE [LARGE SCALE GENOMIC DNA]</scope>
    <source>
        <strain evidence="10">ATCC 6260 / CBS 566 / DSM 6381 / JCM 1539 / NBRC 10279 / NRRL Y-324</strain>
    </source>
</reference>
<keyword evidence="4" id="KW-0238">DNA-binding</keyword>
<dbReference type="InterPro" id="IPR036864">
    <property type="entry name" value="Zn2-C6_fun-type_DNA-bd_sf"/>
</dbReference>
<dbReference type="CDD" id="cd12148">
    <property type="entry name" value="fungal_TF_MHR"/>
    <property type="match status" value="1"/>
</dbReference>
<sequence>MPKGEWKLRKVRSARACKVCRMRKVRCDAEIHVPCTNCISFGCECQLAEPRKRRTGAAGDAGFIMSNLEGQDDGFRIYAGQNSSNFSARKQSSSSLNSPQNETKATPENNERYNPNEPTLNISSTNVAPTFNILGTSNTYTGVKPSFSGVNEFYYLGPSSAYDLIMSEALGATSHGAQDHEKNNPQPLPIDPAELNAEIQILTMKGSFHLPSDFVCHQLFDTFFQYVHPQVPIVNKQVFLAHFNDPDPNKRPPLILIQAILLVGAKFCRHPSILDANNSTSTVVRALFQRVRTLYESTVSFEYVGCATDTEVDEGHIIFNYPTVIVQTLCLLSWYDETPDASNKSSFLWLRNALSTAQTYGIHRNLEELPVYSFLQAKYGNTPKGWAALKKLAFVWRKLWWWMITRDRSMALSYGRPLGFESKHASAFPLHMADFQQYEGNWSGSEEDTIGAEFFIHTTRLAEIQGLICNEELSVRTVQQRQAFNRVQSVVRQCNLLMGAFFRNLPSRLKFSPSCTNKYACIIGVQYYITLYRINRLQIGRGGNNMYWGISFQAIYTCSLILQTISDKISEGDRPVYPAYMTYAVTLVIFVFGSHIDSNNELVATTSRQRIDVGLRSLQAFTKVWPSLAKMTLDFLANRLSYPGESDFASRFKHVVVRASNLDRASTPSKQPKSLAINFLLNDTNSDAMHEKFDDPDQSLPIYNLLTFELPEVGSSFYSTFTPEQLFPSREEIMEEGPDHLPDLRMKMFDLGELYDGSFLNMDSGIDWSELYNQT</sequence>
<keyword evidence="10" id="KW-1185">Reference proteome</keyword>
<evidence type="ECO:0000313" key="9">
    <source>
        <dbReference type="EMBL" id="EDK39069.2"/>
    </source>
</evidence>
<dbReference type="PANTHER" id="PTHR47171:SF3">
    <property type="entry name" value="FARA-RELATED"/>
    <property type="match status" value="1"/>
</dbReference>